<dbReference type="EMBL" id="HBUF01562839">
    <property type="protein sequence ID" value="CAG6763171.1"/>
    <property type="molecule type" value="Transcribed_RNA"/>
</dbReference>
<evidence type="ECO:0000313" key="2">
    <source>
        <dbReference type="EMBL" id="CAG6763171.1"/>
    </source>
</evidence>
<feature type="transmembrane region" description="Helical" evidence="1">
    <location>
        <begin position="20"/>
        <end position="46"/>
    </location>
</feature>
<keyword evidence="1" id="KW-0812">Transmembrane</keyword>
<keyword evidence="1" id="KW-1133">Transmembrane helix</keyword>
<accession>A0A8D9ADC0</accession>
<sequence>MSSVCSTVVFLNFIRLEVSWFILTLQLLLPLFYFYPCLILTLLFLLPSYQSLLFFFILFHSKPLQPYLFTSALMFLPFLFPVSPVFYFLANDVSLIFPLSKPKLYPNLVEFS</sequence>
<protein>
    <submittedName>
        <fullName evidence="2">Uncharacterized protein</fullName>
    </submittedName>
</protein>
<keyword evidence="1" id="KW-0472">Membrane</keyword>
<proteinExistence type="predicted"/>
<organism evidence="2">
    <name type="scientific">Cacopsylla melanoneura</name>
    <dbReference type="NCBI Taxonomy" id="428564"/>
    <lineage>
        <taxon>Eukaryota</taxon>
        <taxon>Metazoa</taxon>
        <taxon>Ecdysozoa</taxon>
        <taxon>Arthropoda</taxon>
        <taxon>Hexapoda</taxon>
        <taxon>Insecta</taxon>
        <taxon>Pterygota</taxon>
        <taxon>Neoptera</taxon>
        <taxon>Paraneoptera</taxon>
        <taxon>Hemiptera</taxon>
        <taxon>Sternorrhyncha</taxon>
        <taxon>Psylloidea</taxon>
        <taxon>Psyllidae</taxon>
        <taxon>Psyllinae</taxon>
        <taxon>Cacopsylla</taxon>
    </lineage>
</organism>
<name>A0A8D9ADC0_9HEMI</name>
<dbReference type="AlphaFoldDB" id="A0A8D9ADC0"/>
<evidence type="ECO:0000256" key="1">
    <source>
        <dbReference type="SAM" id="Phobius"/>
    </source>
</evidence>
<dbReference type="EMBL" id="HBUF01562840">
    <property type="protein sequence ID" value="CAG6763172.1"/>
    <property type="molecule type" value="Transcribed_RNA"/>
</dbReference>
<feature type="transmembrane region" description="Helical" evidence="1">
    <location>
        <begin position="67"/>
        <end position="90"/>
    </location>
</feature>
<reference evidence="2" key="1">
    <citation type="submission" date="2021-05" db="EMBL/GenBank/DDBJ databases">
        <authorList>
            <person name="Alioto T."/>
            <person name="Alioto T."/>
            <person name="Gomez Garrido J."/>
        </authorList>
    </citation>
    <scope>NUCLEOTIDE SEQUENCE</scope>
</reference>
<dbReference type="EMBL" id="HBUF01562838">
    <property type="protein sequence ID" value="CAG6763170.1"/>
    <property type="molecule type" value="Transcribed_RNA"/>
</dbReference>